<name>G3MI75_AMBMU</name>
<accession>G3MI75</accession>
<feature type="transmembrane region" description="Helical" evidence="6">
    <location>
        <begin position="77"/>
        <end position="97"/>
    </location>
</feature>
<evidence type="ECO:0000256" key="3">
    <source>
        <dbReference type="ARBA" id="ARBA00022692"/>
    </source>
</evidence>
<comment type="function">
    <text evidence="6">Probably involved in the biogenesis of the COX complex.</text>
</comment>
<sequence>KACPSCRDRRHTSCSAYRRRLRKTSLYLHAIIHHHQMQGKACFGRVVRPLLSLLWRPRPEHQQRQQFSGSLKVPPDIGIAGYSLLAIPVATFALGTWQVRRRRWKLQLIDNLAKKTTVPVVEFPENLSELNDMEYRRVRVTGTFDHQREMYVGPRSRIEPVDESAEASRKRSGGLISAPGQTGNLVITPFKLKDRNLTILVNRGWVPRSMTAPHKRPQGQIEGELELVGVVRKTEKRPPLGPKNPSKGQFWHYKDVEQMADACGAAPILLDATSESTVEGGPIGGQTMVTLRNEHFSYILTWYSLSAATSFLWYHKYIRRRPLM</sequence>
<comment type="similarity">
    <text evidence="2 6">Belongs to the SURF1 family.</text>
</comment>
<organism evidence="7">
    <name type="scientific">Amblyomma maculatum</name>
    <name type="common">Gulf Coast tick</name>
    <dbReference type="NCBI Taxonomy" id="34609"/>
    <lineage>
        <taxon>Eukaryota</taxon>
        <taxon>Metazoa</taxon>
        <taxon>Ecdysozoa</taxon>
        <taxon>Arthropoda</taxon>
        <taxon>Chelicerata</taxon>
        <taxon>Arachnida</taxon>
        <taxon>Acari</taxon>
        <taxon>Parasitiformes</taxon>
        <taxon>Ixodida</taxon>
        <taxon>Ixodoidea</taxon>
        <taxon>Ixodidae</taxon>
        <taxon>Amblyomminae</taxon>
        <taxon>Amblyomma</taxon>
    </lineage>
</organism>
<proteinExistence type="evidence at transcript level"/>
<dbReference type="CDD" id="cd06662">
    <property type="entry name" value="SURF1"/>
    <property type="match status" value="1"/>
</dbReference>
<reference evidence="7" key="1">
    <citation type="journal article" date="2011" name="PLoS ONE">
        <title>A deep insight into the sialotranscriptome of the gulf coast tick, Amblyomma maculatum.</title>
        <authorList>
            <person name="Karim S."/>
            <person name="Singh P."/>
            <person name="Ribeiro J.M."/>
        </authorList>
    </citation>
    <scope>NUCLEOTIDE SEQUENCE</scope>
    <source>
        <tissue evidence="7">Salivary gland</tissue>
    </source>
</reference>
<evidence type="ECO:0000256" key="4">
    <source>
        <dbReference type="ARBA" id="ARBA00022989"/>
    </source>
</evidence>
<keyword evidence="5 6" id="KW-0472">Membrane</keyword>
<feature type="non-terminal residue" evidence="7">
    <location>
        <position position="1"/>
    </location>
</feature>
<evidence type="ECO:0000256" key="6">
    <source>
        <dbReference type="RuleBase" id="RU363076"/>
    </source>
</evidence>
<keyword evidence="6" id="KW-0496">Mitochondrion</keyword>
<comment type="subcellular location">
    <subcellularLocation>
        <location evidence="1">Membrane</location>
    </subcellularLocation>
    <subcellularLocation>
        <location evidence="6">Mitochondrion inner membrane</location>
        <topology evidence="6">Multi-pass membrane protein</topology>
    </subcellularLocation>
</comment>
<evidence type="ECO:0000256" key="2">
    <source>
        <dbReference type="ARBA" id="ARBA00007165"/>
    </source>
</evidence>
<dbReference type="GO" id="GO:0033617">
    <property type="term" value="P:mitochondrial respiratory chain complex IV assembly"/>
    <property type="evidence" value="ECO:0007669"/>
    <property type="project" value="TreeGrafter"/>
</dbReference>
<dbReference type="InterPro" id="IPR002994">
    <property type="entry name" value="Surf1/Shy1"/>
</dbReference>
<protein>
    <recommendedName>
        <fullName evidence="6">SURF1-like protein</fullName>
    </recommendedName>
</protein>
<keyword evidence="3 6" id="KW-0812">Transmembrane</keyword>
<dbReference type="PANTHER" id="PTHR23427:SF2">
    <property type="entry name" value="SURFEIT LOCUS PROTEIN 1"/>
    <property type="match status" value="1"/>
</dbReference>
<keyword evidence="4 6" id="KW-1133">Transmembrane helix</keyword>
<dbReference type="PANTHER" id="PTHR23427">
    <property type="entry name" value="SURFEIT LOCUS PROTEIN"/>
    <property type="match status" value="1"/>
</dbReference>
<dbReference type="AlphaFoldDB" id="G3MI75"/>
<evidence type="ECO:0000256" key="1">
    <source>
        <dbReference type="ARBA" id="ARBA00004370"/>
    </source>
</evidence>
<evidence type="ECO:0000313" key="7">
    <source>
        <dbReference type="EMBL" id="AEO33193.1"/>
    </source>
</evidence>
<evidence type="ECO:0000256" key="5">
    <source>
        <dbReference type="ARBA" id="ARBA00023136"/>
    </source>
</evidence>
<feature type="transmembrane region" description="Helical" evidence="6">
    <location>
        <begin position="296"/>
        <end position="314"/>
    </location>
</feature>
<keyword evidence="6" id="KW-0999">Mitochondrion inner membrane</keyword>
<dbReference type="EMBL" id="JO841576">
    <property type="protein sequence ID" value="AEO33193.1"/>
    <property type="molecule type" value="mRNA"/>
</dbReference>
<dbReference type="GO" id="GO:0005743">
    <property type="term" value="C:mitochondrial inner membrane"/>
    <property type="evidence" value="ECO:0007669"/>
    <property type="project" value="UniProtKB-SubCell"/>
</dbReference>
<dbReference type="PROSITE" id="PS50895">
    <property type="entry name" value="SURF1"/>
    <property type="match status" value="1"/>
</dbReference>
<dbReference type="InterPro" id="IPR045214">
    <property type="entry name" value="Surf1/Surf4"/>
</dbReference>
<dbReference type="Pfam" id="PF02104">
    <property type="entry name" value="SURF1"/>
    <property type="match status" value="1"/>
</dbReference>